<dbReference type="EMBL" id="CM010715">
    <property type="protein sequence ID" value="RZC47556.1"/>
    <property type="molecule type" value="Genomic_DNA"/>
</dbReference>
<dbReference type="PANTHER" id="PTHR35116">
    <property type="entry name" value="HELICASE PROTEIN MOM1"/>
    <property type="match status" value="1"/>
</dbReference>
<keyword evidence="3" id="KW-1185">Reference proteome</keyword>
<name>A0A4Y7IHK4_PAPSO</name>
<protein>
    <submittedName>
        <fullName evidence="2">Uncharacterized protein</fullName>
    </submittedName>
</protein>
<feature type="compositionally biased region" description="Polar residues" evidence="1">
    <location>
        <begin position="199"/>
        <end position="216"/>
    </location>
</feature>
<dbReference type="GO" id="GO:0031507">
    <property type="term" value="P:heterochromatin formation"/>
    <property type="evidence" value="ECO:0007669"/>
    <property type="project" value="InterPro"/>
</dbReference>
<dbReference type="InterPro" id="IPR039322">
    <property type="entry name" value="MOM1"/>
</dbReference>
<sequence>MDNLGISSCRPKEKKQKKDSQPLHTRKLRSYTQISNQLGVDENVVMRDSTEVTGESSGCSNHEARQTGCNELPPALLMFHVWSKDGIDLVVDLNSNSREREEQVKASFLGSVPVKVETAGDAKVIESSASSTVRDIPEESGRSSVIIPENPAESSLVRESDLKVSFLCDNYSQNSVDLSGDSHLQCGDITFVSPGSRLSDMSENGSKSDSKCTASDETVPVPASVSCKPDLPIVIKFCEDQVMLITSAIENPGGVIPRPSEPPCTKPLVEDQVELVNDAASGSASQLDMQLDNGIQADPPDPEPPIEDQVELVNDAASGSASQPDIQLDNGIQAEPPDPEPPVENQAELVNNSDLMLASEPDIQLDNHILSEPPCPEPLVENQVDLVNNSASGSASQPNIQLDNGIQSEPPCPEPLVEDQVEVVNNSASGSGSQPDIQLDNGIQYGHITSQQAEDPTHQPTTEEGVVAPLRPMLQQPISIGRSLGGSGACVSDSRSIGGVPDSINHLRQSAPMTSSGTSQSLLHHDPFLDESVRIGRGQDQVGLVINSTPQPNIQLDNGIQLGHNTSQQAEFPTQPATTVQHSRSPSYNDALQGTMLQRPMFIDRCVGGSVTRVSDARDLGVVPNCISNPLQIAPSTSSQALHRDDPLSNELARVRQEWDQAVKLHKELKMRIRFDLSKELQEVKKKYCKLHHDNESALARTKKSIDTNYNKVFMNGLLAKHFRDKLL</sequence>
<proteinExistence type="predicted"/>
<gene>
    <name evidence="2" type="ORF">C5167_040507</name>
</gene>
<feature type="region of interest" description="Disordered" evidence="1">
    <location>
        <begin position="196"/>
        <end position="221"/>
    </location>
</feature>
<feature type="region of interest" description="Disordered" evidence="1">
    <location>
        <begin position="1"/>
        <end position="23"/>
    </location>
</feature>
<feature type="compositionally biased region" description="Polar residues" evidence="1">
    <location>
        <begin position="389"/>
        <end position="407"/>
    </location>
</feature>
<evidence type="ECO:0000313" key="3">
    <source>
        <dbReference type="Proteomes" id="UP000316621"/>
    </source>
</evidence>
<feature type="region of interest" description="Disordered" evidence="1">
    <location>
        <begin position="389"/>
        <end position="414"/>
    </location>
</feature>
<reference evidence="2 3" key="1">
    <citation type="journal article" date="2018" name="Science">
        <title>The opium poppy genome and morphinan production.</title>
        <authorList>
            <person name="Guo L."/>
            <person name="Winzer T."/>
            <person name="Yang X."/>
            <person name="Li Y."/>
            <person name="Ning Z."/>
            <person name="He Z."/>
            <person name="Teodor R."/>
            <person name="Lu Y."/>
            <person name="Bowser T.A."/>
            <person name="Graham I.A."/>
            <person name="Ye K."/>
        </authorList>
    </citation>
    <scope>NUCLEOTIDE SEQUENCE [LARGE SCALE GENOMIC DNA]</scope>
    <source>
        <strain evidence="3">cv. HN1</strain>
        <tissue evidence="2">Leaves</tissue>
    </source>
</reference>
<dbReference type="Proteomes" id="UP000316621">
    <property type="component" value="Chromosome 1"/>
</dbReference>
<dbReference type="OrthoDB" id="1928022at2759"/>
<evidence type="ECO:0000256" key="1">
    <source>
        <dbReference type="SAM" id="MobiDB-lite"/>
    </source>
</evidence>
<organism evidence="2 3">
    <name type="scientific">Papaver somniferum</name>
    <name type="common">Opium poppy</name>
    <dbReference type="NCBI Taxonomy" id="3469"/>
    <lineage>
        <taxon>Eukaryota</taxon>
        <taxon>Viridiplantae</taxon>
        <taxon>Streptophyta</taxon>
        <taxon>Embryophyta</taxon>
        <taxon>Tracheophyta</taxon>
        <taxon>Spermatophyta</taxon>
        <taxon>Magnoliopsida</taxon>
        <taxon>Ranunculales</taxon>
        <taxon>Papaveraceae</taxon>
        <taxon>Papaveroideae</taxon>
        <taxon>Papaver</taxon>
    </lineage>
</organism>
<dbReference type="PANTHER" id="PTHR35116:SF2">
    <property type="entry name" value="ATP-DEPENDENT HELICASE FAMILY PROTEIN-RELATED"/>
    <property type="match status" value="1"/>
</dbReference>
<dbReference type="AlphaFoldDB" id="A0A4Y7IHK4"/>
<accession>A0A4Y7IHK4</accession>
<feature type="region of interest" description="Disordered" evidence="1">
    <location>
        <begin position="316"/>
        <end position="345"/>
    </location>
</feature>
<evidence type="ECO:0000313" key="2">
    <source>
        <dbReference type="EMBL" id="RZC47556.1"/>
    </source>
</evidence>
<dbReference type="Gramene" id="RZC47556">
    <property type="protein sequence ID" value="RZC47556"/>
    <property type="gene ID" value="C5167_040507"/>
</dbReference>
<dbReference type="Gene3D" id="6.10.250.1310">
    <property type="match status" value="1"/>
</dbReference>